<dbReference type="RefSeq" id="WP_092573944.1">
    <property type="nucleotide sequence ID" value="NZ_FMAF01000006.1"/>
</dbReference>
<evidence type="ECO:0000313" key="2">
    <source>
        <dbReference type="EMBL" id="SCB30172.1"/>
    </source>
</evidence>
<accession>A0A1C3VQY1</accession>
<gene>
    <name evidence="2" type="ORF">GA0061101_10671</name>
</gene>
<dbReference type="AlphaFoldDB" id="A0A1C3VQY1"/>
<protein>
    <recommendedName>
        <fullName evidence="4">Lipoprotein</fullName>
    </recommendedName>
</protein>
<dbReference type="Proteomes" id="UP000199205">
    <property type="component" value="Unassembled WGS sequence"/>
</dbReference>
<proteinExistence type="predicted"/>
<feature type="chain" id="PRO_5008684601" description="Lipoprotein" evidence="1">
    <location>
        <begin position="21"/>
        <end position="129"/>
    </location>
</feature>
<dbReference type="PROSITE" id="PS51257">
    <property type="entry name" value="PROKAR_LIPOPROTEIN"/>
    <property type="match status" value="1"/>
</dbReference>
<sequence>MRIKSLVAVAAMTILLGSCAALQTLSSTQVPMSAIIVAGNSVNAAETAATAYLRYCTPNPSPAGCNDDAIKNKIVPAVKSLRIARDAAEQFAADNPNATLGPSTLIDAITTSVAALQAILVQYNIPTKS</sequence>
<evidence type="ECO:0008006" key="4">
    <source>
        <dbReference type="Google" id="ProtNLM"/>
    </source>
</evidence>
<evidence type="ECO:0000313" key="3">
    <source>
        <dbReference type="Proteomes" id="UP000199205"/>
    </source>
</evidence>
<keyword evidence="1" id="KW-0732">Signal</keyword>
<organism evidence="2 3">
    <name type="scientific">Rhizobium lusitanum</name>
    <dbReference type="NCBI Taxonomy" id="293958"/>
    <lineage>
        <taxon>Bacteria</taxon>
        <taxon>Pseudomonadati</taxon>
        <taxon>Pseudomonadota</taxon>
        <taxon>Alphaproteobacteria</taxon>
        <taxon>Hyphomicrobiales</taxon>
        <taxon>Rhizobiaceae</taxon>
        <taxon>Rhizobium/Agrobacterium group</taxon>
        <taxon>Rhizobium</taxon>
    </lineage>
</organism>
<dbReference type="EMBL" id="FMAF01000006">
    <property type="protein sequence ID" value="SCB30172.1"/>
    <property type="molecule type" value="Genomic_DNA"/>
</dbReference>
<feature type="signal peptide" evidence="1">
    <location>
        <begin position="1"/>
        <end position="20"/>
    </location>
</feature>
<dbReference type="OrthoDB" id="9892318at2"/>
<reference evidence="2 3" key="1">
    <citation type="submission" date="2016-08" db="EMBL/GenBank/DDBJ databases">
        <authorList>
            <person name="Seilhamer J.J."/>
        </authorList>
    </citation>
    <scope>NUCLEOTIDE SEQUENCE [LARGE SCALE GENOMIC DNA]</scope>
    <source>
        <strain evidence="2 3">P1-7</strain>
    </source>
</reference>
<evidence type="ECO:0000256" key="1">
    <source>
        <dbReference type="SAM" id="SignalP"/>
    </source>
</evidence>
<name>A0A1C3VQY1_9HYPH</name>